<organism evidence="1 2">
    <name type="scientific">Entomortierella parvispora</name>
    <dbReference type="NCBI Taxonomy" id="205924"/>
    <lineage>
        <taxon>Eukaryota</taxon>
        <taxon>Fungi</taxon>
        <taxon>Fungi incertae sedis</taxon>
        <taxon>Mucoromycota</taxon>
        <taxon>Mortierellomycotina</taxon>
        <taxon>Mortierellomycetes</taxon>
        <taxon>Mortierellales</taxon>
        <taxon>Mortierellaceae</taxon>
        <taxon>Entomortierella</taxon>
    </lineage>
</organism>
<dbReference type="SUPFAM" id="SSF52047">
    <property type="entry name" value="RNI-like"/>
    <property type="match status" value="2"/>
</dbReference>
<proteinExistence type="predicted"/>
<reference evidence="1" key="2">
    <citation type="journal article" date="2022" name="Microbiol. Resour. Announc.">
        <title>Whole-Genome Sequence of Entomortierella parvispora E1425, a Mucoromycotan Fungus Associated with Burkholderiaceae-Related Endosymbiotic Bacteria.</title>
        <authorList>
            <person name="Herlambang A."/>
            <person name="Guo Y."/>
            <person name="Takashima Y."/>
            <person name="Narisawa K."/>
            <person name="Ohta H."/>
            <person name="Nishizawa T."/>
        </authorList>
    </citation>
    <scope>NUCLEOTIDE SEQUENCE</scope>
    <source>
        <strain evidence="1">E1425</strain>
    </source>
</reference>
<name>A0A9P3HCH9_9FUNG</name>
<comment type="caution">
    <text evidence="1">The sequence shown here is derived from an EMBL/GenBank/DDBJ whole genome shotgun (WGS) entry which is preliminary data.</text>
</comment>
<evidence type="ECO:0000313" key="2">
    <source>
        <dbReference type="Proteomes" id="UP000827284"/>
    </source>
</evidence>
<reference evidence="1" key="1">
    <citation type="submission" date="2021-11" db="EMBL/GenBank/DDBJ databases">
        <authorList>
            <person name="Herlambang A."/>
            <person name="Guo Y."/>
            <person name="Takashima Y."/>
            <person name="Nishizawa T."/>
        </authorList>
    </citation>
    <scope>NUCLEOTIDE SEQUENCE</scope>
    <source>
        <strain evidence="1">E1425</strain>
    </source>
</reference>
<keyword evidence="2" id="KW-1185">Reference proteome</keyword>
<evidence type="ECO:0008006" key="3">
    <source>
        <dbReference type="Google" id="ProtNLM"/>
    </source>
</evidence>
<dbReference type="Proteomes" id="UP000827284">
    <property type="component" value="Unassembled WGS sequence"/>
</dbReference>
<dbReference type="InterPro" id="IPR053197">
    <property type="entry name" value="F-box_SCFL_complex_component"/>
</dbReference>
<evidence type="ECO:0000313" key="1">
    <source>
        <dbReference type="EMBL" id="GJJ74205.1"/>
    </source>
</evidence>
<dbReference type="InterPro" id="IPR032675">
    <property type="entry name" value="LRR_dom_sf"/>
</dbReference>
<dbReference type="Gene3D" id="3.80.10.10">
    <property type="entry name" value="Ribonuclease Inhibitor"/>
    <property type="match status" value="2"/>
</dbReference>
<accession>A0A9P3HCH9</accession>
<dbReference type="PANTHER" id="PTHR34223">
    <property type="entry name" value="OS11G0201299 PROTEIN"/>
    <property type="match status" value="1"/>
</dbReference>
<dbReference type="AlphaFoldDB" id="A0A9P3HCH9"/>
<dbReference type="PANTHER" id="PTHR34223:SF51">
    <property type="entry name" value="OS06G0556300 PROTEIN"/>
    <property type="match status" value="1"/>
</dbReference>
<sequence length="664" mass="74852">MRTILNNNPGIEYLSMSLFPTFELSRTIGQIVQHCLQLKELCVVGGIYDLADVFYLHGLSRLSSVSIESDIKVTGEYLVRTPTLPSLRHIGLSDVRDDTIPAAIEMISNWPQLESLALSAVSDSSSKKQTSFQTRHALRTFQLSAQISKLKLEYLELTDQDLERVLDGCPALSNLEICGMRDGEASFASLLKLAGTLTDLELNCEKESRYWTPQRLLSSLPKLKQFGCDVMDVDELYFGATLEDELLLTEKWRRYTRQSYPGIGGKPQTGQGKEQPRGRWICEGLQKLDMEALILSLDPDRNKAFMDQLSGLKDIREFVSFASYHQRRVTKVSDHYSRPASALCGIKATGGPLLRVPSLPSLRQVDLSLIDDDAMPAVIEIISNSPHLDKLSLTCDGVPSPATQDALQTLRPSPRLWSLELMSVYTTDQDLARILDECPALTNLCLFNVHVGEASLTSLIGLAGTLTHLSLTGENDWGYWTPRRILCSLPKLVEFCCSRIDIDEMFFDWAGAQKFSASWKIQQVKERFQSEFEKEDEDGHVKDHPVGHWICRGLQRLDTGELILSPNNDRNQAFIHEWQQLQHLTYFVADYTSCRVLATQVSDFYPSSLKSEETPKMQGATRAAETNICLDRRSLLQNPKLQCIPEIWPKIQSYRGPTFSRSMT</sequence>
<gene>
    <name evidence="1" type="ORF">EMPS_06563</name>
</gene>
<dbReference type="EMBL" id="BQFW01000008">
    <property type="protein sequence ID" value="GJJ74205.1"/>
    <property type="molecule type" value="Genomic_DNA"/>
</dbReference>
<protein>
    <recommendedName>
        <fullName evidence="3">F-box domain-containing protein</fullName>
    </recommendedName>
</protein>